<comment type="caution">
    <text evidence="1">The sequence shown here is derived from an EMBL/GenBank/DDBJ whole genome shotgun (WGS) entry which is preliminary data.</text>
</comment>
<evidence type="ECO:0000313" key="1">
    <source>
        <dbReference type="EMBL" id="KAG7288158.1"/>
    </source>
</evidence>
<dbReference type="EMBL" id="JAHCVI010000003">
    <property type="protein sequence ID" value="KAG7288158.1"/>
    <property type="molecule type" value="Genomic_DNA"/>
</dbReference>
<organism evidence="1 2">
    <name type="scientific">Staphylotrichum longicolle</name>
    <dbReference type="NCBI Taxonomy" id="669026"/>
    <lineage>
        <taxon>Eukaryota</taxon>
        <taxon>Fungi</taxon>
        <taxon>Dikarya</taxon>
        <taxon>Ascomycota</taxon>
        <taxon>Pezizomycotina</taxon>
        <taxon>Sordariomycetes</taxon>
        <taxon>Sordariomycetidae</taxon>
        <taxon>Sordariales</taxon>
        <taxon>Chaetomiaceae</taxon>
        <taxon>Staphylotrichum</taxon>
    </lineage>
</organism>
<gene>
    <name evidence="1" type="ORF">NEMBOFW57_007683</name>
</gene>
<reference evidence="1" key="1">
    <citation type="submission" date="2023-02" db="EMBL/GenBank/DDBJ databases">
        <authorList>
            <person name="Palmer J.M."/>
        </authorList>
    </citation>
    <scope>NUCLEOTIDE SEQUENCE</scope>
    <source>
        <strain evidence="1">FW57</strain>
    </source>
</reference>
<sequence>MTTVRGKIVPALNTCPLAYRQRGLPAEDWNGLEALTFPGICDDCRDDVQNLGARYEAILERKHAEQGNLQRIFEKYNVPVRGESPFRHIESLLRNSHADAWLHAEASLAVEIPEAKETWFCERLNELIGKSAFYRRYVALHEPERINTEPQ</sequence>
<dbReference type="Proteomes" id="UP001197093">
    <property type="component" value="Unassembled WGS sequence"/>
</dbReference>
<accession>A0AAD4EZL6</accession>
<evidence type="ECO:0000313" key="2">
    <source>
        <dbReference type="Proteomes" id="UP001197093"/>
    </source>
</evidence>
<keyword evidence="2" id="KW-1185">Reference proteome</keyword>
<proteinExistence type="predicted"/>
<name>A0AAD4EZL6_9PEZI</name>
<protein>
    <submittedName>
        <fullName evidence="1">Uncharacterized protein</fullName>
    </submittedName>
</protein>
<dbReference type="AlphaFoldDB" id="A0AAD4EZL6"/>